<dbReference type="GO" id="GO:0003677">
    <property type="term" value="F:DNA binding"/>
    <property type="evidence" value="ECO:0007669"/>
    <property type="project" value="TreeGrafter"/>
</dbReference>
<evidence type="ECO:0000313" key="9">
    <source>
        <dbReference type="Proteomes" id="UP000703661"/>
    </source>
</evidence>
<dbReference type="AlphaFoldDB" id="A0A9P6MW32"/>
<comment type="similarity">
    <text evidence="2 6">Belongs to the C1D family.</text>
</comment>
<proteinExistence type="inferred from homology"/>
<protein>
    <recommendedName>
        <fullName evidence="6">Exosome complex protein</fullName>
    </recommendedName>
</protein>
<evidence type="ECO:0000256" key="3">
    <source>
        <dbReference type="ARBA" id="ARBA00022552"/>
    </source>
</evidence>
<evidence type="ECO:0000256" key="6">
    <source>
        <dbReference type="RuleBase" id="RU368003"/>
    </source>
</evidence>
<feature type="compositionally biased region" description="Basic and acidic residues" evidence="7">
    <location>
        <begin position="140"/>
        <end position="167"/>
    </location>
</feature>
<gene>
    <name evidence="8" type="ORF">BGZ80_010146</name>
</gene>
<reference evidence="8" key="1">
    <citation type="journal article" date="2020" name="Fungal Divers.">
        <title>Resolving the Mortierellaceae phylogeny through synthesis of multi-gene phylogenetics and phylogenomics.</title>
        <authorList>
            <person name="Vandepol N."/>
            <person name="Liber J."/>
            <person name="Desiro A."/>
            <person name="Na H."/>
            <person name="Kennedy M."/>
            <person name="Barry K."/>
            <person name="Grigoriev I.V."/>
            <person name="Miller A.N."/>
            <person name="O'Donnell K."/>
            <person name="Stajich J.E."/>
            <person name="Bonito G."/>
        </authorList>
    </citation>
    <scope>NUCLEOTIDE SEQUENCE</scope>
    <source>
        <strain evidence="8">NRRL 2769</strain>
    </source>
</reference>
<accession>A0A9P6MW32</accession>
<dbReference type="Pfam" id="PF04000">
    <property type="entry name" value="Sas10_Utp3"/>
    <property type="match status" value="1"/>
</dbReference>
<feature type="region of interest" description="Disordered" evidence="7">
    <location>
        <begin position="140"/>
        <end position="200"/>
    </location>
</feature>
<dbReference type="EMBL" id="JAAAID010000676">
    <property type="protein sequence ID" value="KAG0014936.1"/>
    <property type="molecule type" value="Genomic_DNA"/>
</dbReference>
<keyword evidence="9" id="KW-1185">Reference proteome</keyword>
<evidence type="ECO:0000256" key="7">
    <source>
        <dbReference type="SAM" id="MobiDB-lite"/>
    </source>
</evidence>
<keyword evidence="3 6" id="KW-0698">rRNA processing</keyword>
<comment type="caution">
    <text evidence="8">The sequence shown here is derived from an EMBL/GenBank/DDBJ whole genome shotgun (WGS) entry which is preliminary data.</text>
</comment>
<dbReference type="PANTHER" id="PTHR15341:SF3">
    <property type="entry name" value="NUCLEAR NUCLEIC ACID-BINDING PROTEIN C1D"/>
    <property type="match status" value="1"/>
</dbReference>
<dbReference type="GO" id="GO:0005730">
    <property type="term" value="C:nucleolus"/>
    <property type="evidence" value="ECO:0007669"/>
    <property type="project" value="TreeGrafter"/>
</dbReference>
<evidence type="ECO:0000256" key="5">
    <source>
        <dbReference type="ARBA" id="ARBA00023242"/>
    </source>
</evidence>
<keyword evidence="4 6" id="KW-0694">RNA-binding</keyword>
<dbReference type="GO" id="GO:0000460">
    <property type="term" value="P:maturation of 5.8S rRNA"/>
    <property type="evidence" value="ECO:0007669"/>
    <property type="project" value="TreeGrafter"/>
</dbReference>
<evidence type="ECO:0000256" key="4">
    <source>
        <dbReference type="ARBA" id="ARBA00022884"/>
    </source>
</evidence>
<feature type="compositionally biased region" description="Basic and acidic residues" evidence="7">
    <location>
        <begin position="184"/>
        <end position="200"/>
    </location>
</feature>
<dbReference type="GO" id="GO:0000178">
    <property type="term" value="C:exosome (RNase complex)"/>
    <property type="evidence" value="ECO:0007669"/>
    <property type="project" value="TreeGrafter"/>
</dbReference>
<dbReference type="InterPro" id="IPR007146">
    <property type="entry name" value="Sas10/Utp3/C1D"/>
</dbReference>
<dbReference type="Proteomes" id="UP000703661">
    <property type="component" value="Unassembled WGS sequence"/>
</dbReference>
<evidence type="ECO:0000256" key="1">
    <source>
        <dbReference type="ARBA" id="ARBA00004123"/>
    </source>
</evidence>
<name>A0A9P6MW32_9FUNG</name>
<dbReference type="GO" id="GO:0010468">
    <property type="term" value="P:regulation of gene expression"/>
    <property type="evidence" value="ECO:0007669"/>
    <property type="project" value="TreeGrafter"/>
</dbReference>
<sequence>MPPVKGQVEVTLSQTLPDNHRNATNVLLSSLSELEEMLAPLTATQNSLSETLAKLDNEKRCQLELILAYAINTFAFINLKSNGRPSANHPVMQELKRIQAYTQKLRNATHGNKPNMEVDKDAAARFIRGALAANEVADQKAEAEAEAEAKVEPQRTHTRFDNDHADDNETAESSSSTRTTNRKRGMDPFHGYDNKKAKSG</sequence>
<dbReference type="InterPro" id="IPR011082">
    <property type="entry name" value="Exosome-assoc_fac/DNA_repair"/>
</dbReference>
<organism evidence="8 9">
    <name type="scientific">Entomortierella chlamydospora</name>
    <dbReference type="NCBI Taxonomy" id="101097"/>
    <lineage>
        <taxon>Eukaryota</taxon>
        <taxon>Fungi</taxon>
        <taxon>Fungi incertae sedis</taxon>
        <taxon>Mucoromycota</taxon>
        <taxon>Mortierellomycotina</taxon>
        <taxon>Mortierellomycetes</taxon>
        <taxon>Mortierellales</taxon>
        <taxon>Mortierellaceae</taxon>
        <taxon>Entomortierella</taxon>
    </lineage>
</organism>
<evidence type="ECO:0000313" key="8">
    <source>
        <dbReference type="EMBL" id="KAG0014936.1"/>
    </source>
</evidence>
<evidence type="ECO:0000256" key="2">
    <source>
        <dbReference type="ARBA" id="ARBA00009154"/>
    </source>
</evidence>
<comment type="function">
    <text evidence="6">Required for exosome-dependent processing of pre-rRNA and small nucleolar RNA (snRNA) precursors. Involved in processing of 35S pre-rRNA at the A0, A1 and A2 sites.</text>
</comment>
<comment type="subcellular location">
    <subcellularLocation>
        <location evidence="1 6">Nucleus</location>
    </subcellularLocation>
</comment>
<keyword evidence="5 6" id="KW-0539">Nucleus</keyword>
<dbReference type="GO" id="GO:0003723">
    <property type="term" value="F:RNA binding"/>
    <property type="evidence" value="ECO:0007669"/>
    <property type="project" value="UniProtKB-UniRule"/>
</dbReference>
<dbReference type="PANTHER" id="PTHR15341">
    <property type="entry name" value="SUN-COR STEROID HORMONE RECEPTOR CO-REPRESSOR"/>
    <property type="match status" value="1"/>
</dbReference>